<evidence type="ECO:0000259" key="3">
    <source>
        <dbReference type="Pfam" id="PF14200"/>
    </source>
</evidence>
<keyword evidence="2" id="KW-0732">Signal</keyword>
<evidence type="ECO:0000256" key="2">
    <source>
        <dbReference type="SAM" id="SignalP"/>
    </source>
</evidence>
<reference evidence="4 5" key="1">
    <citation type="submission" date="2015-12" db="EMBL/GenBank/DDBJ databases">
        <title>Draft genome sequence of Streptomyces silvensis ATCC 53525, a producer of novel hormone antagonists.</title>
        <authorList>
            <person name="Johnston C.W."/>
            <person name="Li Y."/>
            <person name="Magarvey N.A."/>
        </authorList>
    </citation>
    <scope>NUCLEOTIDE SEQUENCE [LARGE SCALE GENOMIC DNA]</scope>
    <source>
        <strain evidence="4 5">ATCC 53525</strain>
    </source>
</reference>
<comment type="caution">
    <text evidence="4">The sequence shown here is derived from an EMBL/GenBank/DDBJ whole genome shotgun (WGS) entry which is preliminary data.</text>
</comment>
<dbReference type="AlphaFoldDB" id="A0A0W7X5W3"/>
<dbReference type="SUPFAM" id="SSF50370">
    <property type="entry name" value="Ricin B-like lectins"/>
    <property type="match status" value="1"/>
</dbReference>
<dbReference type="Gene3D" id="2.80.10.50">
    <property type="match status" value="1"/>
</dbReference>
<evidence type="ECO:0000313" key="4">
    <source>
        <dbReference type="EMBL" id="KUF18176.1"/>
    </source>
</evidence>
<evidence type="ECO:0000256" key="1">
    <source>
        <dbReference type="SAM" id="MobiDB-lite"/>
    </source>
</evidence>
<feature type="region of interest" description="Disordered" evidence="1">
    <location>
        <begin position="24"/>
        <end position="46"/>
    </location>
</feature>
<dbReference type="PROSITE" id="PS50231">
    <property type="entry name" value="RICIN_B_LECTIN"/>
    <property type="match status" value="1"/>
</dbReference>
<accession>A0A0W7X5W3</accession>
<evidence type="ECO:0000313" key="5">
    <source>
        <dbReference type="Proteomes" id="UP000054804"/>
    </source>
</evidence>
<dbReference type="Proteomes" id="UP000054804">
    <property type="component" value="Unassembled WGS sequence"/>
</dbReference>
<dbReference type="OrthoDB" id="3645604at2"/>
<dbReference type="STRING" id="1765722.AT728_24660"/>
<feature type="domain" description="Ricin B lectin" evidence="3">
    <location>
        <begin position="66"/>
        <end position="139"/>
    </location>
</feature>
<keyword evidence="5" id="KW-1185">Reference proteome</keyword>
<name>A0A0W7X5W3_9ACTN</name>
<feature type="chain" id="PRO_5039616791" description="Ricin B lectin domain-containing protein" evidence="2">
    <location>
        <begin position="25"/>
        <end position="150"/>
    </location>
</feature>
<dbReference type="InterPro" id="IPR000772">
    <property type="entry name" value="Ricin_B_lectin"/>
</dbReference>
<proteinExistence type="predicted"/>
<gene>
    <name evidence="4" type="ORF">AT728_24660</name>
</gene>
<sequence>MRNRKRAAVTAAVLTTLVAGAPTAAGTTETDGTAPRGGHASSAPLRGAVRAAPGPAADRAAALAAHIVNYGSGKCLAVPGGSHEKGIGVIQWGCGGWKDHFWRFDNAGGGRFRLVNYNSQQCLAVQDGSGADGAKVIQWPCGEWNDHFWR</sequence>
<protein>
    <recommendedName>
        <fullName evidence="3">Ricin B lectin domain-containing protein</fullName>
    </recommendedName>
</protein>
<dbReference type="InterPro" id="IPR035992">
    <property type="entry name" value="Ricin_B-like_lectins"/>
</dbReference>
<dbReference type="Pfam" id="PF14200">
    <property type="entry name" value="RicinB_lectin_2"/>
    <property type="match status" value="1"/>
</dbReference>
<organism evidence="4 5">
    <name type="scientific">Streptomyces silvensis</name>
    <dbReference type="NCBI Taxonomy" id="1765722"/>
    <lineage>
        <taxon>Bacteria</taxon>
        <taxon>Bacillati</taxon>
        <taxon>Actinomycetota</taxon>
        <taxon>Actinomycetes</taxon>
        <taxon>Kitasatosporales</taxon>
        <taxon>Streptomycetaceae</taxon>
        <taxon>Streptomyces</taxon>
    </lineage>
</organism>
<feature type="compositionally biased region" description="Low complexity" evidence="1">
    <location>
        <begin position="24"/>
        <end position="34"/>
    </location>
</feature>
<feature type="signal peptide" evidence="2">
    <location>
        <begin position="1"/>
        <end position="24"/>
    </location>
</feature>
<dbReference type="RefSeq" id="WP_058847548.1">
    <property type="nucleotide sequence ID" value="NZ_LOCL01000031.1"/>
</dbReference>
<dbReference type="EMBL" id="LOCL01000031">
    <property type="protein sequence ID" value="KUF18176.1"/>
    <property type="molecule type" value="Genomic_DNA"/>
</dbReference>
<dbReference type="CDD" id="cd00161">
    <property type="entry name" value="beta-trefoil_Ricin-like"/>
    <property type="match status" value="1"/>
</dbReference>